<dbReference type="AlphaFoldDB" id="B3XNU9"/>
<feature type="transmembrane region" description="Helical" evidence="1">
    <location>
        <begin position="53"/>
        <end position="71"/>
    </location>
</feature>
<gene>
    <name evidence="2" type="ORF">Lreu23DRAFT_4276</name>
</gene>
<feature type="transmembrane region" description="Helical" evidence="1">
    <location>
        <begin position="20"/>
        <end position="41"/>
    </location>
</feature>
<keyword evidence="2" id="KW-0808">Transferase</keyword>
<feature type="transmembrane region" description="Helical" evidence="1">
    <location>
        <begin position="77"/>
        <end position="93"/>
    </location>
</feature>
<dbReference type="RefSeq" id="WP_003664379.1">
    <property type="nucleotide sequence ID" value="NZ_AAPZ02000001.1"/>
</dbReference>
<organism evidence="2 3">
    <name type="scientific">Limosilactobacillus reuteri subsp. rodentium (strain DSM 17509 / CIP 109821 / 100-23)</name>
    <name type="common">Lactobacillus reuteri</name>
    <dbReference type="NCBI Taxonomy" id="349123"/>
    <lineage>
        <taxon>Bacteria</taxon>
        <taxon>Bacillati</taxon>
        <taxon>Bacillota</taxon>
        <taxon>Bacilli</taxon>
        <taxon>Lactobacillales</taxon>
        <taxon>Lactobacillaceae</taxon>
        <taxon>Limosilactobacillus</taxon>
    </lineage>
</organism>
<feature type="transmembrane region" description="Helical" evidence="1">
    <location>
        <begin position="152"/>
        <end position="173"/>
    </location>
</feature>
<feature type="transmembrane region" description="Helical" evidence="1">
    <location>
        <begin position="105"/>
        <end position="121"/>
    </location>
</feature>
<keyword evidence="1" id="KW-0812">Transmembrane</keyword>
<name>B3XNU9_LIMR1</name>
<dbReference type="EMBL" id="AAPZ02000001">
    <property type="protein sequence ID" value="EDX42757.1"/>
    <property type="molecule type" value="Genomic_DNA"/>
</dbReference>
<accession>B3XNU9</accession>
<evidence type="ECO:0000256" key="1">
    <source>
        <dbReference type="SAM" id="Phobius"/>
    </source>
</evidence>
<dbReference type="PATRIC" id="fig|349123.13.peg.1280"/>
<dbReference type="GO" id="GO:0016740">
    <property type="term" value="F:transferase activity"/>
    <property type="evidence" value="ECO:0007669"/>
    <property type="project" value="UniProtKB-KW"/>
</dbReference>
<keyword evidence="1" id="KW-1133">Transmembrane helix</keyword>
<dbReference type="Proteomes" id="UP000003853">
    <property type="component" value="Unassembled WGS sequence"/>
</dbReference>
<evidence type="ECO:0000313" key="2">
    <source>
        <dbReference type="EMBL" id="EDX42757.1"/>
    </source>
</evidence>
<proteinExistence type="predicted"/>
<sequence length="239" mass="27803">MNILYPLIVVPFVKLFGLSLAVYRLPMLIISVIAIYLFFYALLKANLKSSKTFIIMMVIFLSPIMIEYSRWTVESNLFPHLMVIFISFLILFINELEKSINDKTAIVYWILFNLIIAISAYAYSNTWIFLVFFVIGVYLFLIWKYKKRSTKFIFISMSILLIFIWPLILFIYVNYISHSQMILFNRITITKLTANRSASQFVIGHGNSLIAIKDNLINTFKILVTGDDGMPKNTLPFIP</sequence>
<evidence type="ECO:0000313" key="3">
    <source>
        <dbReference type="Proteomes" id="UP000003853"/>
    </source>
</evidence>
<reference evidence="3" key="1">
    <citation type="submission" date="2008-06" db="EMBL/GenBank/DDBJ databases">
        <title>Permanent draft sequence of Lactobacillus reuteri 100-23.</title>
        <authorList>
            <consortium name="US DOE Joint Genome Institute"/>
            <person name="Copeland A."/>
            <person name="Lucas S."/>
            <person name="Lapidus A."/>
            <person name="Barry K."/>
            <person name="Detter J.C."/>
            <person name="Glavina del Rio T."/>
            <person name="Hammon N."/>
            <person name="Israni S."/>
            <person name="Dalin E."/>
            <person name="Tice H."/>
            <person name="Pitluck S."/>
            <person name="Sun H."/>
            <person name="Schmutz J."/>
            <person name="Larimer F."/>
            <person name="Land M."/>
            <person name="Hauser L."/>
            <person name="Walter J."/>
            <person name="Heng N.C.K."/>
            <person name="Tannock G.W."/>
            <person name="Richardson P."/>
        </authorList>
    </citation>
    <scope>NUCLEOTIDE SEQUENCE [LARGE SCALE GENOMIC DNA]</scope>
    <source>
        <strain evidence="3">DSM 17509 / CIP 109821 / 100-23</strain>
    </source>
</reference>
<comment type="caution">
    <text evidence="2">The sequence shown here is derived from an EMBL/GenBank/DDBJ whole genome shotgun (WGS) entry which is preliminary data.</text>
</comment>
<feature type="transmembrane region" description="Helical" evidence="1">
    <location>
        <begin position="127"/>
        <end position="145"/>
    </location>
</feature>
<keyword evidence="1" id="KW-0472">Membrane</keyword>
<protein>
    <submittedName>
        <fullName evidence="2">4-amino-4-deoxy-L-arabinose transferase</fullName>
    </submittedName>
</protein>
<dbReference type="eggNOG" id="COG1807">
    <property type="taxonomic scope" value="Bacteria"/>
</dbReference>